<feature type="transmembrane region" description="Helical" evidence="1">
    <location>
        <begin position="157"/>
        <end position="178"/>
    </location>
</feature>
<sequence length="205" mass="23978">MSKEDSLRKKVFVVWPLTLLVYGIMLFMLAFVLGLFWIIGSKIIEKIILDYNIQMETTMFYGLVLFLTLIIWITTIYALRVLVKYGTRLYKAFEESLTKSFLQSIEKNKWIEKEILDDLKLGEAFKLIGLWTLYVNSLFLPIIIGITFFSIMFSSDIMVTLGIPWFAIYVMGLILYLFPNAFVRSINRQITNLITNKELPKIIKK</sequence>
<protein>
    <submittedName>
        <fullName evidence="2">Uncharacterized protein</fullName>
    </submittedName>
</protein>
<keyword evidence="1" id="KW-1133">Transmembrane helix</keyword>
<gene>
    <name evidence="2" type="ORF">LCGC14_1068330</name>
</gene>
<name>A0A0F9Q267_9ZZZZ</name>
<evidence type="ECO:0000313" key="2">
    <source>
        <dbReference type="EMBL" id="KKN07316.1"/>
    </source>
</evidence>
<evidence type="ECO:0000256" key="1">
    <source>
        <dbReference type="SAM" id="Phobius"/>
    </source>
</evidence>
<dbReference type="EMBL" id="LAZR01004583">
    <property type="protein sequence ID" value="KKN07316.1"/>
    <property type="molecule type" value="Genomic_DNA"/>
</dbReference>
<reference evidence="2" key="1">
    <citation type="journal article" date="2015" name="Nature">
        <title>Complex archaea that bridge the gap between prokaryotes and eukaryotes.</title>
        <authorList>
            <person name="Spang A."/>
            <person name="Saw J.H."/>
            <person name="Jorgensen S.L."/>
            <person name="Zaremba-Niedzwiedzka K."/>
            <person name="Martijn J."/>
            <person name="Lind A.E."/>
            <person name="van Eijk R."/>
            <person name="Schleper C."/>
            <person name="Guy L."/>
            <person name="Ettema T.J."/>
        </authorList>
    </citation>
    <scope>NUCLEOTIDE SEQUENCE</scope>
</reference>
<proteinExistence type="predicted"/>
<dbReference type="AlphaFoldDB" id="A0A0F9Q267"/>
<comment type="caution">
    <text evidence="2">The sequence shown here is derived from an EMBL/GenBank/DDBJ whole genome shotgun (WGS) entry which is preliminary data.</text>
</comment>
<keyword evidence="1" id="KW-0812">Transmembrane</keyword>
<keyword evidence="1" id="KW-0472">Membrane</keyword>
<organism evidence="2">
    <name type="scientific">marine sediment metagenome</name>
    <dbReference type="NCBI Taxonomy" id="412755"/>
    <lineage>
        <taxon>unclassified sequences</taxon>
        <taxon>metagenomes</taxon>
        <taxon>ecological metagenomes</taxon>
    </lineage>
</organism>
<feature type="transmembrane region" description="Helical" evidence="1">
    <location>
        <begin position="128"/>
        <end position="151"/>
    </location>
</feature>
<feature type="transmembrane region" description="Helical" evidence="1">
    <location>
        <begin position="59"/>
        <end position="83"/>
    </location>
</feature>
<feature type="transmembrane region" description="Helical" evidence="1">
    <location>
        <begin position="12"/>
        <end position="39"/>
    </location>
</feature>
<accession>A0A0F9Q267</accession>